<evidence type="ECO:0000313" key="2">
    <source>
        <dbReference type="Proteomes" id="UP001630127"/>
    </source>
</evidence>
<dbReference type="EMBL" id="JBJUIK010000001">
    <property type="protein sequence ID" value="KAL3537546.1"/>
    <property type="molecule type" value="Genomic_DNA"/>
</dbReference>
<protein>
    <submittedName>
        <fullName evidence="1">Uncharacterized protein</fullName>
    </submittedName>
</protein>
<evidence type="ECO:0000313" key="1">
    <source>
        <dbReference type="EMBL" id="KAL3537546.1"/>
    </source>
</evidence>
<name>A0ABD3B2G1_9GENT</name>
<accession>A0ABD3B2G1</accession>
<organism evidence="1 2">
    <name type="scientific">Cinchona calisaya</name>
    <dbReference type="NCBI Taxonomy" id="153742"/>
    <lineage>
        <taxon>Eukaryota</taxon>
        <taxon>Viridiplantae</taxon>
        <taxon>Streptophyta</taxon>
        <taxon>Embryophyta</taxon>
        <taxon>Tracheophyta</taxon>
        <taxon>Spermatophyta</taxon>
        <taxon>Magnoliopsida</taxon>
        <taxon>eudicotyledons</taxon>
        <taxon>Gunneridae</taxon>
        <taxon>Pentapetalae</taxon>
        <taxon>asterids</taxon>
        <taxon>lamiids</taxon>
        <taxon>Gentianales</taxon>
        <taxon>Rubiaceae</taxon>
        <taxon>Cinchonoideae</taxon>
        <taxon>Cinchoneae</taxon>
        <taxon>Cinchona</taxon>
    </lineage>
</organism>
<keyword evidence="2" id="KW-1185">Reference proteome</keyword>
<dbReference type="SUPFAM" id="SSF50249">
    <property type="entry name" value="Nucleic acid-binding proteins"/>
    <property type="match status" value="1"/>
</dbReference>
<dbReference type="AlphaFoldDB" id="A0ABD3B2G1"/>
<dbReference type="Proteomes" id="UP001630127">
    <property type="component" value="Unassembled WGS sequence"/>
</dbReference>
<gene>
    <name evidence="1" type="ORF">ACH5RR_000912</name>
</gene>
<dbReference type="InterPro" id="IPR012340">
    <property type="entry name" value="NA-bd_OB-fold"/>
</dbReference>
<comment type="caution">
    <text evidence="1">The sequence shown here is derived from an EMBL/GenBank/DDBJ whole genome shotgun (WGS) entry which is preliminary data.</text>
</comment>
<sequence>MKERDGLRALSRKCEAKGGDGWKSIVAELDDALDAARLHDGGSMVWVNVAYPTRVVLPGSIIDKFGSLRACAKGTRGNVNRGTMDIPKLEALKNPWYTTMGGEFEIEILGQLETLCKCISMIGQ</sequence>
<proteinExistence type="predicted"/>
<reference evidence="1 2" key="1">
    <citation type="submission" date="2024-11" db="EMBL/GenBank/DDBJ databases">
        <title>A near-complete genome assembly of Cinchona calisaya.</title>
        <authorList>
            <person name="Lian D.C."/>
            <person name="Zhao X.W."/>
            <person name="Wei L."/>
        </authorList>
    </citation>
    <scope>NUCLEOTIDE SEQUENCE [LARGE SCALE GENOMIC DNA]</scope>
    <source>
        <tissue evidence="1">Nenye</tissue>
    </source>
</reference>